<feature type="active site" description="Charge relay system" evidence="7">
    <location>
        <position position="221"/>
    </location>
</feature>
<organism evidence="11 12">
    <name type="scientific">Halopelagius inordinatus</name>
    <dbReference type="NCBI Taxonomy" id="553467"/>
    <lineage>
        <taxon>Archaea</taxon>
        <taxon>Methanobacteriati</taxon>
        <taxon>Methanobacteriota</taxon>
        <taxon>Stenosarchaea group</taxon>
        <taxon>Halobacteria</taxon>
        <taxon>Halobacteriales</taxon>
        <taxon>Haloferacaceae</taxon>
    </lineage>
</organism>
<dbReference type="Proteomes" id="UP000198876">
    <property type="component" value="Unassembled WGS sequence"/>
</dbReference>
<dbReference type="GO" id="GO:0006508">
    <property type="term" value="P:proteolysis"/>
    <property type="evidence" value="ECO:0007669"/>
    <property type="project" value="UniProtKB-KW"/>
</dbReference>
<name>A0A1I2U1M5_9EURY</name>
<dbReference type="PANTHER" id="PTHR43806">
    <property type="entry name" value="PEPTIDASE S8"/>
    <property type="match status" value="1"/>
</dbReference>
<evidence type="ECO:0000256" key="4">
    <source>
        <dbReference type="ARBA" id="ARBA00022670"/>
    </source>
</evidence>
<dbReference type="PANTHER" id="PTHR43806:SF11">
    <property type="entry name" value="CEREVISIN-RELATED"/>
    <property type="match status" value="1"/>
</dbReference>
<keyword evidence="6 7" id="KW-0720">Serine protease</keyword>
<evidence type="ECO:0000256" key="6">
    <source>
        <dbReference type="ARBA" id="ARBA00022825"/>
    </source>
</evidence>
<dbReference type="GO" id="GO:0004252">
    <property type="term" value="F:serine-type endopeptidase activity"/>
    <property type="evidence" value="ECO:0007669"/>
    <property type="project" value="UniProtKB-UniRule"/>
</dbReference>
<feature type="compositionally biased region" description="Basic and acidic residues" evidence="8">
    <location>
        <begin position="1046"/>
        <end position="1062"/>
    </location>
</feature>
<evidence type="ECO:0000256" key="1">
    <source>
        <dbReference type="ARBA" id="ARBA00004496"/>
    </source>
</evidence>
<accession>A0A1I2U1M5</accession>
<keyword evidence="5 7" id="KW-0378">Hydrolase</keyword>
<dbReference type="STRING" id="553467.SAMN04488063_2740"/>
<dbReference type="InterPro" id="IPR023828">
    <property type="entry name" value="Peptidase_S8_Ser-AS"/>
</dbReference>
<dbReference type="Pfam" id="PF00082">
    <property type="entry name" value="Peptidase_S8"/>
    <property type="match status" value="2"/>
</dbReference>
<feature type="compositionally biased region" description="Polar residues" evidence="8">
    <location>
        <begin position="1064"/>
        <end position="1086"/>
    </location>
</feature>
<evidence type="ECO:0000313" key="11">
    <source>
        <dbReference type="EMBL" id="SFG71040.1"/>
    </source>
</evidence>
<feature type="region of interest" description="Disordered" evidence="8">
    <location>
        <begin position="500"/>
        <end position="519"/>
    </location>
</feature>
<keyword evidence="4 7" id="KW-0645">Protease</keyword>
<proteinExistence type="inferred from homology"/>
<evidence type="ECO:0000256" key="2">
    <source>
        <dbReference type="ARBA" id="ARBA00011073"/>
    </source>
</evidence>
<protein>
    <submittedName>
        <fullName evidence="11">Subtilase family protein</fullName>
    </submittedName>
</protein>
<dbReference type="AlphaFoldDB" id="A0A1I2U1M5"/>
<evidence type="ECO:0000313" key="12">
    <source>
        <dbReference type="Proteomes" id="UP000198876"/>
    </source>
</evidence>
<sequence length="1112" mass="115241">MIFGWREGTALTLVTLVVLAGVAPPVLGVGSDTSRIVRPVEQGSDDASGTVASAADRSIGTESSETTTERPANDSTGSNASRAKAKLDSSLWRVGRASDADRTETESGAVAFGASNDAADRRDVVVELDRNATRAGRDAVHRVLGSEAVRGSHGRYVEVRATDDEIRALAEESSVSYLRAPIRPVSFAGSDGTTGAIETMNVSALHEAGYTGENVTVAVIDVQQFDLDHPAYADRVVATRDFTGRGIDGRGGHGTATAELVGETAPNASVVLVRVNYLWQFYDAVEWLETETSTDVVSMSLGWYNAGPLDGTSEMGAAIDRSVENGTVWSVSAGNSADGDHWNGTWTDPDGNDRLNVSGTREYFTLDARAVNDQIPLGIYASWNDWPATDEDYGICLYNTPDLNRSGRITCADGTQAGSEPPTESIGGKINATDENETLYLTVEHVGGNATADFDIFLGNYLSFRDSWTRERSLTLPATEPNLLSVGAVDVTTGELEAYSSRGPTIDGRRKPDVVAPDNVTSSAYSPTFRGTSAAAPHVAGVLATLLDANSRLSPDAQQVRLRESARLVGSGPDNDTGYGAADATRAIAGLSSYDLPPDGRLAWNGTYRLDTGGGPVPDSLVVSAPNATLDGEGGTFDAGRADGAAVAVTEDGARVTVRNLTVRNAEHGLDVSNATAVRLSDAGVDGDVAVRNATTVNATEVRFGANASVVGRNRIDVRDADFGTETTLRAREGNLTVVNGTTAGSATLTARNGTTNVSNLSVAGMPSVDASGANQTLALGETSETPRSNLSRLSTAATTEFRTNESATLALGYDDAHVNESVLGVWVRSSGKWTAANASLDTQGNVATLDATQNGTYAVFGRGLPAVNAPDEVAVESAVESETTASVDIENVGKADFSVLDSDLVGPDAEEFSVSDDGTGTVAPGESATVSVSFAPTRTGAANATLSVSTDEFDVVDVRLNGTATEKVTPTPTPTPTPTSRPTDEDDGGVSGGGAPAPAPTPEPTTATPTTTPTTPTATPTVTPVPTTTERPTPVANPTVTAVPERTDAARNESRATERPANRTPTLSTESGASEQSGPSQSTDTRAPGFTPLTGVLGVVLATLVIAGRRD</sequence>
<feature type="domain" description="Abnormal spindle-like microcephaly-associated protein ASH" evidence="10">
    <location>
        <begin position="879"/>
        <end position="952"/>
    </location>
</feature>
<dbReference type="InterPro" id="IPR015500">
    <property type="entry name" value="Peptidase_S8_subtilisin-rel"/>
</dbReference>
<evidence type="ECO:0000259" key="10">
    <source>
        <dbReference type="Pfam" id="PF15780"/>
    </source>
</evidence>
<gene>
    <name evidence="11" type="ORF">SAMN04488063_2740</name>
</gene>
<keyword evidence="12" id="KW-1185">Reference proteome</keyword>
<evidence type="ECO:0000259" key="9">
    <source>
        <dbReference type="Pfam" id="PF00082"/>
    </source>
</evidence>
<feature type="domain" description="Peptidase S8/S53" evidence="9">
    <location>
        <begin position="212"/>
        <end position="342"/>
    </location>
</feature>
<evidence type="ECO:0000256" key="3">
    <source>
        <dbReference type="ARBA" id="ARBA00022490"/>
    </source>
</evidence>
<feature type="compositionally biased region" description="Low complexity" evidence="8">
    <location>
        <begin position="1005"/>
        <end position="1037"/>
    </location>
</feature>
<feature type="region of interest" description="Disordered" evidence="8">
    <location>
        <begin position="962"/>
        <end position="1093"/>
    </location>
</feature>
<dbReference type="PRINTS" id="PR00723">
    <property type="entry name" value="SUBTILISIN"/>
</dbReference>
<dbReference type="InterPro" id="IPR050131">
    <property type="entry name" value="Peptidase_S8_subtilisin-like"/>
</dbReference>
<feature type="active site" description="Charge relay system" evidence="7">
    <location>
        <position position="533"/>
    </location>
</feature>
<evidence type="ECO:0000256" key="8">
    <source>
        <dbReference type="SAM" id="MobiDB-lite"/>
    </source>
</evidence>
<dbReference type="GO" id="GO:0005737">
    <property type="term" value="C:cytoplasm"/>
    <property type="evidence" value="ECO:0007669"/>
    <property type="project" value="UniProtKB-SubCell"/>
</dbReference>
<evidence type="ECO:0000256" key="7">
    <source>
        <dbReference type="PROSITE-ProRule" id="PRU01240"/>
    </source>
</evidence>
<dbReference type="PROSITE" id="PS00138">
    <property type="entry name" value="SUBTILASE_SER"/>
    <property type="match status" value="1"/>
</dbReference>
<dbReference type="Pfam" id="PF15780">
    <property type="entry name" value="ASH"/>
    <property type="match status" value="1"/>
</dbReference>
<comment type="similarity">
    <text evidence="2 7">Belongs to the peptidase S8 family.</text>
</comment>
<dbReference type="InterPro" id="IPR000209">
    <property type="entry name" value="Peptidase_S8/S53_dom"/>
</dbReference>
<feature type="domain" description="Peptidase S8/S53" evidence="9">
    <location>
        <begin position="469"/>
        <end position="580"/>
    </location>
</feature>
<feature type="active site" description="Charge relay system" evidence="7">
    <location>
        <position position="253"/>
    </location>
</feature>
<keyword evidence="3" id="KW-0963">Cytoplasm</keyword>
<feature type="region of interest" description="Disordered" evidence="8">
    <location>
        <begin position="40"/>
        <end position="84"/>
    </location>
</feature>
<dbReference type="Gene3D" id="3.40.50.200">
    <property type="entry name" value="Peptidase S8/S53 domain"/>
    <property type="match status" value="2"/>
</dbReference>
<dbReference type="InterPro" id="IPR036852">
    <property type="entry name" value="Peptidase_S8/S53_dom_sf"/>
</dbReference>
<dbReference type="InterPro" id="IPR031549">
    <property type="entry name" value="ASH"/>
</dbReference>
<dbReference type="PROSITE" id="PS51892">
    <property type="entry name" value="SUBTILASE"/>
    <property type="match status" value="1"/>
</dbReference>
<evidence type="ECO:0000256" key="5">
    <source>
        <dbReference type="ARBA" id="ARBA00022801"/>
    </source>
</evidence>
<dbReference type="EMBL" id="FOOQ01000003">
    <property type="protein sequence ID" value="SFG71040.1"/>
    <property type="molecule type" value="Genomic_DNA"/>
</dbReference>
<reference evidence="12" key="1">
    <citation type="submission" date="2016-10" db="EMBL/GenBank/DDBJ databases">
        <authorList>
            <person name="Varghese N."/>
            <person name="Submissions S."/>
        </authorList>
    </citation>
    <scope>NUCLEOTIDE SEQUENCE [LARGE SCALE GENOMIC DNA]</scope>
    <source>
        <strain evidence="12">CGMCC 1.7739</strain>
    </source>
</reference>
<dbReference type="InterPro" id="IPR013783">
    <property type="entry name" value="Ig-like_fold"/>
</dbReference>
<dbReference type="SUPFAM" id="SSF52743">
    <property type="entry name" value="Subtilisin-like"/>
    <property type="match status" value="1"/>
</dbReference>
<dbReference type="Gene3D" id="2.60.40.10">
    <property type="entry name" value="Immunoglobulins"/>
    <property type="match status" value="1"/>
</dbReference>
<comment type="subcellular location">
    <subcellularLocation>
        <location evidence="1">Cytoplasm</location>
    </subcellularLocation>
</comment>